<evidence type="ECO:0000313" key="1">
    <source>
        <dbReference type="EMBL" id="CAH3157552.1"/>
    </source>
</evidence>
<feature type="non-terminal residue" evidence="1">
    <location>
        <position position="1"/>
    </location>
</feature>
<organism evidence="1 2">
    <name type="scientific">Porites lobata</name>
    <dbReference type="NCBI Taxonomy" id="104759"/>
    <lineage>
        <taxon>Eukaryota</taxon>
        <taxon>Metazoa</taxon>
        <taxon>Cnidaria</taxon>
        <taxon>Anthozoa</taxon>
        <taxon>Hexacorallia</taxon>
        <taxon>Scleractinia</taxon>
        <taxon>Fungiina</taxon>
        <taxon>Poritidae</taxon>
        <taxon>Porites</taxon>
    </lineage>
</organism>
<comment type="caution">
    <text evidence="1">The sequence shown here is derived from an EMBL/GenBank/DDBJ whole genome shotgun (WGS) entry which is preliminary data.</text>
</comment>
<keyword evidence="2" id="KW-1185">Reference proteome</keyword>
<evidence type="ECO:0000313" key="2">
    <source>
        <dbReference type="Proteomes" id="UP001159405"/>
    </source>
</evidence>
<reference evidence="1 2" key="1">
    <citation type="submission" date="2022-05" db="EMBL/GenBank/DDBJ databases">
        <authorList>
            <consortium name="Genoscope - CEA"/>
            <person name="William W."/>
        </authorList>
    </citation>
    <scope>NUCLEOTIDE SEQUENCE [LARGE SCALE GENOMIC DNA]</scope>
</reference>
<gene>
    <name evidence="1" type="ORF">PLOB_00002402</name>
</gene>
<proteinExistence type="predicted"/>
<dbReference type="Proteomes" id="UP001159405">
    <property type="component" value="Unassembled WGS sequence"/>
</dbReference>
<protein>
    <submittedName>
        <fullName evidence="1">Uncharacterized protein</fullName>
    </submittedName>
</protein>
<name>A0ABN8Q5G3_9CNID</name>
<accession>A0ABN8Q5G3</accession>
<dbReference type="EMBL" id="CALNXK010000108">
    <property type="protein sequence ID" value="CAH3157552.1"/>
    <property type="molecule type" value="Genomic_DNA"/>
</dbReference>
<sequence length="200" mass="23450">QNGRFLRVDLKFLLEGHSFSICDRRFRCIQQFFNTKEKIETPQEWAISLRNSHLRNVRSHWVSLHQIMNYKFYLKNKYIARSEDINGEKFGVGKIAFMNFGYGEIPDQEGNLTLTRHNETAFIRFTMDTVEKPTIVSFVKKKQCDELNPADLVPVRQDCRPVRENVRPNCITLAQKYLSERALRFFTALAVADQDSHDAD</sequence>